<dbReference type="Gene3D" id="3.50.30.30">
    <property type="match status" value="1"/>
</dbReference>
<accession>A0A2R5G6N7</accession>
<sequence length="613" mass="66941">MPAAKATLLRAATLAATLAAVVWSAAAAAAQGDVTSASELYVTYPAALKGDIEHRSALFGSANFGPHNQEIARISVLVEDTNSSNPKYPCPMELPASDSSKDEVILLMGWSQCRFVQEAIFAQDMVGAKGLIVVENRCLASNMDASTTSAAFVEHCRSLCDNGYCGGIDKLSYMGGVQHSVHIPSMIISRWDGLRMLECLELERGLAQGTLTKLNKHVTGVACTPQAPDDQKVLVNLKWNLPQESEVEYHIWMSSILNADIFTKQIWYENVVPLLVGKTKFTPHMFVYDGKALGCTSSGTASHCEDACHNSGRYCHYDPDGLGEGRISGADISRENLRQLCLWKILVDDAAESVRNDNEVKWWKYISKIAEECTGEDPEQMDPYSEACSKKVHESMGFSFDDTLSCVSQSGGYADENTGTNTILENELAKRSEFDIVRLPTIIVNGKFIEFESGLKDILVALCAGFIDSTAPDFCPCVERTDVGLYLDAALVETCLQYAPESAHSSDSDNAGGNNGVSMATLLFILVLVVSSLIAGFAVYRRRERARMRAEFHEDVRNIVGEYVRMDEGSSEGDFLGRRSTRVGAADETDVDVETAPRRANNNSGYQPVVELS</sequence>
<dbReference type="InterPro" id="IPR056858">
    <property type="entry name" value="VSR_TRX"/>
</dbReference>
<keyword evidence="2 10" id="KW-0812">Transmembrane</keyword>
<keyword evidence="3 11" id="KW-0732">Signal</keyword>
<evidence type="ECO:0000256" key="7">
    <source>
        <dbReference type="ARBA" id="ARBA00023180"/>
    </source>
</evidence>
<evidence type="ECO:0000256" key="4">
    <source>
        <dbReference type="ARBA" id="ARBA00022737"/>
    </source>
</evidence>
<evidence type="ECO:0000259" key="12">
    <source>
        <dbReference type="Pfam" id="PF25011"/>
    </source>
</evidence>
<keyword evidence="7" id="KW-0325">Glycoprotein</keyword>
<dbReference type="EMBL" id="BEYU01000022">
    <property type="protein sequence ID" value="GBG26660.1"/>
    <property type="molecule type" value="Genomic_DNA"/>
</dbReference>
<feature type="transmembrane region" description="Helical" evidence="10">
    <location>
        <begin position="517"/>
        <end position="540"/>
    </location>
</feature>
<feature type="chain" id="PRO_5015312795" evidence="11">
    <location>
        <begin position="33"/>
        <end position="613"/>
    </location>
</feature>
<proteinExistence type="predicted"/>
<feature type="region of interest" description="Disordered" evidence="9">
    <location>
        <begin position="569"/>
        <end position="613"/>
    </location>
</feature>
<dbReference type="Proteomes" id="UP000241890">
    <property type="component" value="Unassembled WGS sequence"/>
</dbReference>
<protein>
    <submittedName>
        <fullName evidence="13">Vacuolar-sorting receptor 1</fullName>
    </submittedName>
</protein>
<gene>
    <name evidence="13" type="ORF">FCC1311_028812</name>
</gene>
<dbReference type="AlphaFoldDB" id="A0A2R5G6N7"/>
<comment type="caution">
    <text evidence="13">The sequence shown here is derived from an EMBL/GenBank/DDBJ whole genome shotgun (WGS) entry which is preliminary data.</text>
</comment>
<evidence type="ECO:0000313" key="14">
    <source>
        <dbReference type="Proteomes" id="UP000241890"/>
    </source>
</evidence>
<evidence type="ECO:0000256" key="1">
    <source>
        <dbReference type="ARBA" id="ARBA00004479"/>
    </source>
</evidence>
<dbReference type="PANTHER" id="PTHR22702:SF1">
    <property type="entry name" value="PROTEASE-ASSOCIATED DOMAIN-CONTAINING PROTEIN 1"/>
    <property type="match status" value="1"/>
</dbReference>
<comment type="subcellular location">
    <subcellularLocation>
        <location evidence="8">Endomembrane system</location>
        <topology evidence="8">Single-pass membrane protein</topology>
    </subcellularLocation>
    <subcellularLocation>
        <location evidence="1">Membrane</location>
        <topology evidence="1">Single-pass type I membrane protein</topology>
    </subcellularLocation>
</comment>
<evidence type="ECO:0000256" key="11">
    <source>
        <dbReference type="SAM" id="SignalP"/>
    </source>
</evidence>
<dbReference type="PANTHER" id="PTHR22702">
    <property type="entry name" value="PROTEASE-ASSOCIATED DOMAIN-CONTAINING PROTEIN"/>
    <property type="match status" value="1"/>
</dbReference>
<dbReference type="InParanoid" id="A0A2R5G6N7"/>
<name>A0A2R5G6N7_9STRA</name>
<dbReference type="Pfam" id="PF25011">
    <property type="entry name" value="VSR_TRX"/>
    <property type="match status" value="1"/>
</dbReference>
<organism evidence="13 14">
    <name type="scientific">Hondaea fermentalgiana</name>
    <dbReference type="NCBI Taxonomy" id="2315210"/>
    <lineage>
        <taxon>Eukaryota</taxon>
        <taxon>Sar</taxon>
        <taxon>Stramenopiles</taxon>
        <taxon>Bigyra</taxon>
        <taxon>Labyrinthulomycetes</taxon>
        <taxon>Thraustochytrida</taxon>
        <taxon>Thraustochytriidae</taxon>
        <taxon>Hondaea</taxon>
    </lineage>
</organism>
<evidence type="ECO:0000256" key="8">
    <source>
        <dbReference type="ARBA" id="ARBA00037847"/>
    </source>
</evidence>
<keyword evidence="5 10" id="KW-1133">Transmembrane helix</keyword>
<dbReference type="GO" id="GO:0016020">
    <property type="term" value="C:membrane"/>
    <property type="evidence" value="ECO:0007669"/>
    <property type="project" value="UniProtKB-SubCell"/>
</dbReference>
<dbReference type="GO" id="GO:0012505">
    <property type="term" value="C:endomembrane system"/>
    <property type="evidence" value="ECO:0007669"/>
    <property type="project" value="UniProtKB-SubCell"/>
</dbReference>
<reference evidence="13 14" key="1">
    <citation type="submission" date="2017-12" db="EMBL/GenBank/DDBJ databases">
        <title>Sequencing, de novo assembly and annotation of complete genome of a new Thraustochytrid species, strain FCC1311.</title>
        <authorList>
            <person name="Sedici K."/>
            <person name="Godart F."/>
            <person name="Aiese Cigliano R."/>
            <person name="Sanseverino W."/>
            <person name="Barakat M."/>
            <person name="Ortet P."/>
            <person name="Marechal E."/>
            <person name="Cagnac O."/>
            <person name="Amato A."/>
        </authorList>
    </citation>
    <scope>NUCLEOTIDE SEQUENCE [LARGE SCALE GENOMIC DNA]</scope>
</reference>
<feature type="signal peptide" evidence="11">
    <location>
        <begin position="1"/>
        <end position="32"/>
    </location>
</feature>
<keyword evidence="4" id="KW-0677">Repeat</keyword>
<evidence type="ECO:0000256" key="6">
    <source>
        <dbReference type="ARBA" id="ARBA00023136"/>
    </source>
</evidence>
<evidence type="ECO:0000256" key="3">
    <source>
        <dbReference type="ARBA" id="ARBA00022729"/>
    </source>
</evidence>
<keyword evidence="14" id="KW-1185">Reference proteome</keyword>
<evidence type="ECO:0000313" key="13">
    <source>
        <dbReference type="EMBL" id="GBG26660.1"/>
    </source>
</evidence>
<feature type="domain" description="Vacuolar sorting receptor thioredoxin-like" evidence="12">
    <location>
        <begin position="277"/>
        <end position="463"/>
    </location>
</feature>
<dbReference type="OrthoDB" id="10045365at2759"/>
<evidence type="ECO:0000256" key="9">
    <source>
        <dbReference type="SAM" id="MobiDB-lite"/>
    </source>
</evidence>
<keyword evidence="13" id="KW-0675">Receptor</keyword>
<evidence type="ECO:0000256" key="5">
    <source>
        <dbReference type="ARBA" id="ARBA00022989"/>
    </source>
</evidence>
<keyword evidence="6 10" id="KW-0472">Membrane</keyword>
<evidence type="ECO:0000256" key="2">
    <source>
        <dbReference type="ARBA" id="ARBA00022692"/>
    </source>
</evidence>
<evidence type="ECO:0000256" key="10">
    <source>
        <dbReference type="SAM" id="Phobius"/>
    </source>
</evidence>